<dbReference type="PANTHER" id="PTHR30109:SF4">
    <property type="entry name" value="CARBON MONOXIDE DEHYDROGENASE"/>
    <property type="match status" value="1"/>
</dbReference>
<dbReference type="CDD" id="cd01915">
    <property type="entry name" value="CODH"/>
    <property type="match status" value="1"/>
</dbReference>
<dbReference type="InterPro" id="IPR011254">
    <property type="entry name" value="Prismane-like_sf"/>
</dbReference>
<feature type="binding site" evidence="10">
    <location>
        <position position="37"/>
    </location>
    <ligand>
        <name>[4Fe-4S] cluster</name>
        <dbReference type="ChEBI" id="CHEBI:49883"/>
        <label>1</label>
        <note>ligand shared between dimeric partners</note>
    </ligand>
</feature>
<dbReference type="InterPro" id="IPR010047">
    <property type="entry name" value="CODH"/>
</dbReference>
<comment type="catalytic activity">
    <reaction evidence="8 9">
        <text>CO + 2 oxidized [2Fe-2S]-[ferredoxin] + H2O = 2 reduced [2Fe-2S]-[ferredoxin] + CO2 + 2 H(+)</text>
        <dbReference type="Rhea" id="RHEA:21040"/>
        <dbReference type="Rhea" id="RHEA-COMP:10000"/>
        <dbReference type="Rhea" id="RHEA-COMP:10001"/>
        <dbReference type="ChEBI" id="CHEBI:15377"/>
        <dbReference type="ChEBI" id="CHEBI:15378"/>
        <dbReference type="ChEBI" id="CHEBI:16526"/>
        <dbReference type="ChEBI" id="CHEBI:17245"/>
        <dbReference type="ChEBI" id="CHEBI:33737"/>
        <dbReference type="ChEBI" id="CHEBI:33738"/>
        <dbReference type="EC" id="1.2.7.4"/>
    </reaction>
</comment>
<dbReference type="InterPro" id="IPR016101">
    <property type="entry name" value="CO_DH_a-bundle"/>
</dbReference>
<feature type="binding site" evidence="10">
    <location>
        <position position="45"/>
    </location>
    <ligand>
        <name>[4Fe-4S] cluster</name>
        <dbReference type="ChEBI" id="CHEBI:49883"/>
        <label>1</label>
        <note>ligand shared between dimeric partners</note>
    </ligand>
</feature>
<dbReference type="STRING" id="1121442.SAMN02745702_00890"/>
<dbReference type="Proteomes" id="UP000189733">
    <property type="component" value="Unassembled WGS sequence"/>
</dbReference>
<dbReference type="EC" id="1.2.7.4" evidence="9"/>
<dbReference type="RefSeq" id="WP_078684193.1">
    <property type="nucleotide sequence ID" value="NZ_FUYA01000002.1"/>
</dbReference>
<dbReference type="GO" id="GO:0051539">
    <property type="term" value="F:4 iron, 4 sulfur cluster binding"/>
    <property type="evidence" value="ECO:0007669"/>
    <property type="project" value="UniProtKB-UniRule"/>
</dbReference>
<evidence type="ECO:0000256" key="1">
    <source>
        <dbReference type="ARBA" id="ARBA00001966"/>
    </source>
</evidence>
<accession>A0A1T4VS46</accession>
<evidence type="ECO:0000256" key="7">
    <source>
        <dbReference type="ARBA" id="ARBA00023014"/>
    </source>
</evidence>
<feature type="binding site" evidence="10">
    <location>
        <position position="49"/>
    </location>
    <ligand>
        <name>[4Fe-4S] cluster</name>
        <dbReference type="ChEBI" id="CHEBI:49883"/>
        <label>2</label>
    </ligand>
</feature>
<dbReference type="GO" id="GO:0050418">
    <property type="term" value="F:hydroxylamine reductase activity"/>
    <property type="evidence" value="ECO:0007669"/>
    <property type="project" value="TreeGrafter"/>
</dbReference>
<dbReference type="GO" id="GO:0004601">
    <property type="term" value="F:peroxidase activity"/>
    <property type="evidence" value="ECO:0007669"/>
    <property type="project" value="TreeGrafter"/>
</dbReference>
<evidence type="ECO:0000256" key="5">
    <source>
        <dbReference type="ARBA" id="ARBA00023002"/>
    </source>
</evidence>
<keyword evidence="2 9" id="KW-0004">4Fe-4S</keyword>
<keyword evidence="6 9" id="KW-0408">Iron</keyword>
<feature type="binding site" evidence="10">
    <location>
        <position position="527"/>
    </location>
    <ligand>
        <name>[Ni-4Fe-4S] cluster</name>
        <dbReference type="ChEBI" id="CHEBI:47739"/>
    </ligand>
</feature>
<evidence type="ECO:0000256" key="6">
    <source>
        <dbReference type="ARBA" id="ARBA00023004"/>
    </source>
</evidence>
<sequence>MTQNFSIDKSMDILVPLAKKECIETPWDRYEKMQPQCGFGELGVCCRICWKGPCRIDPFGKGADRGICGATAEVIVARNLIRMQAAGAASHSEHGRHIALAMEHLSKHGLEAYSIKDETKLMAVASTLGVETEGRSTQEIAHDVAQTSLNDYMNQDNSKGCSWFTKTLPAKRVQKLKELGVMPHNIDATISNIMARSHVGCDSDHVNLLLGGIRGALADYTGMVLATELSDIMFGTPQPVITKANLGVLKENAVNIALHGHNPLLSEVVCDMAIKLNEEAIAAGATEGINVVGVCCTGNEVMLRRGIPLATNYLSQDIAIMTGAIDSMVVDVQCIMPSIASVGACFHTEIITTMPDNKITGTRHIEFSEEEALEKATEIVRLSIEAYKRRDPERVNIPQVKETAIVGFSKEAIVSALAAVNPEEPLKPLIDAIVSGDIKGVALFAGCNNVRVKQDNAYMTVVKELLAQNVLVLATGCGAGAFAKNGMMTQEASKEFCGESLLKILTLVGEAAGLEGPLPPVLHMGSCVDNSRAALVASALAEALDVDLSDLPIVASAPELMSEKAVAIGSWAVALGFPTHVGVMPQITGAPGVVKVLTEDAKELFGGYFIPEEAPVEAANKLYQAILEKRQRLGI</sequence>
<keyword evidence="3 10" id="KW-0533">Nickel</keyword>
<dbReference type="InterPro" id="IPR004137">
    <property type="entry name" value="HCP/CODH"/>
</dbReference>
<reference evidence="11 12" key="1">
    <citation type="submission" date="2017-02" db="EMBL/GenBank/DDBJ databases">
        <authorList>
            <person name="Peterson S.W."/>
        </authorList>
    </citation>
    <scope>NUCLEOTIDE SEQUENCE [LARGE SCALE GENOMIC DNA]</scope>
    <source>
        <strain evidence="11 12">DSM 18034</strain>
    </source>
</reference>
<feature type="binding site" evidence="10">
    <location>
        <position position="261"/>
    </location>
    <ligand>
        <name>[Ni-4Fe-4S] cluster</name>
        <dbReference type="ChEBI" id="CHEBI:47739"/>
    </ligand>
</feature>
<dbReference type="AlphaFoldDB" id="A0A1T4VS46"/>
<dbReference type="GO" id="GO:0016151">
    <property type="term" value="F:nickel cation binding"/>
    <property type="evidence" value="ECO:0007669"/>
    <property type="project" value="InterPro"/>
</dbReference>
<proteinExistence type="predicted"/>
<keyword evidence="4 9" id="KW-0479">Metal-binding</keyword>
<feature type="binding site" evidence="10">
    <location>
        <position position="477"/>
    </location>
    <ligand>
        <name>[Ni-4Fe-4S] cluster</name>
        <dbReference type="ChEBI" id="CHEBI:47739"/>
    </ligand>
</feature>
<feature type="binding site" evidence="10">
    <location>
        <position position="296"/>
    </location>
    <ligand>
        <name>[Ni-4Fe-4S] cluster</name>
        <dbReference type="ChEBI" id="CHEBI:47739"/>
    </ligand>
</feature>
<evidence type="ECO:0000256" key="3">
    <source>
        <dbReference type="ARBA" id="ARBA00022596"/>
    </source>
</evidence>
<dbReference type="InterPro" id="IPR016099">
    <property type="entry name" value="Prismane-like_a/b-sand"/>
</dbReference>
<feature type="binding site" evidence="10">
    <location>
        <position position="447"/>
    </location>
    <ligand>
        <name>[Ni-4Fe-4S] cluster</name>
        <dbReference type="ChEBI" id="CHEBI:47739"/>
    </ligand>
</feature>
<dbReference type="Gene3D" id="3.40.50.2030">
    <property type="match status" value="2"/>
</dbReference>
<protein>
    <recommendedName>
        <fullName evidence="9">Carbon monoxide dehydrogenase</fullName>
        <ecNumber evidence="9">1.2.7.4</ecNumber>
    </recommendedName>
</protein>
<evidence type="ECO:0000256" key="8">
    <source>
        <dbReference type="ARBA" id="ARBA00048733"/>
    </source>
</evidence>
<dbReference type="PIRSF" id="PIRSF005023">
    <property type="entry name" value="CODH"/>
    <property type="match status" value="1"/>
</dbReference>
<feature type="binding site" evidence="10">
    <location>
        <position position="46"/>
    </location>
    <ligand>
        <name>[4Fe-4S] cluster</name>
        <dbReference type="ChEBI" id="CHEBI:49883"/>
        <label>2</label>
    </ligand>
</feature>
<feature type="binding site" evidence="10">
    <location>
        <position position="68"/>
    </location>
    <ligand>
        <name>[4Fe-4S] cluster</name>
        <dbReference type="ChEBI" id="CHEBI:49883"/>
        <label>2</label>
    </ligand>
</feature>
<evidence type="ECO:0000256" key="4">
    <source>
        <dbReference type="ARBA" id="ARBA00022723"/>
    </source>
</evidence>
<evidence type="ECO:0000313" key="11">
    <source>
        <dbReference type="EMBL" id="SKA67802.1"/>
    </source>
</evidence>
<dbReference type="GO" id="GO:0042542">
    <property type="term" value="P:response to hydrogen peroxide"/>
    <property type="evidence" value="ECO:0007669"/>
    <property type="project" value="TreeGrafter"/>
</dbReference>
<gene>
    <name evidence="11" type="ORF">SAMN02745702_00890</name>
</gene>
<evidence type="ECO:0000256" key="2">
    <source>
        <dbReference type="ARBA" id="ARBA00022485"/>
    </source>
</evidence>
<dbReference type="NCBIfam" id="TIGR01702">
    <property type="entry name" value="CO_DH_cata"/>
    <property type="match status" value="1"/>
</dbReference>
<feature type="binding site" evidence="10">
    <location>
        <position position="54"/>
    </location>
    <ligand>
        <name>[4Fe-4S] cluster</name>
        <dbReference type="ChEBI" id="CHEBI:49883"/>
        <label>2</label>
    </ligand>
</feature>
<evidence type="ECO:0000256" key="10">
    <source>
        <dbReference type="PIRSR" id="PIRSR005023-1"/>
    </source>
</evidence>
<feature type="binding site" evidence="10">
    <location>
        <position position="334"/>
    </location>
    <ligand>
        <name>[Ni-4Fe-4S] cluster</name>
        <dbReference type="ChEBI" id="CHEBI:47739"/>
    </ligand>
</feature>
<dbReference type="PANTHER" id="PTHR30109">
    <property type="entry name" value="HYDROXYLAMINE REDUCTASE"/>
    <property type="match status" value="1"/>
</dbReference>
<keyword evidence="5 9" id="KW-0560">Oxidoreductase</keyword>
<dbReference type="Pfam" id="PF03063">
    <property type="entry name" value="Prismane"/>
    <property type="match status" value="1"/>
</dbReference>
<evidence type="ECO:0000313" key="12">
    <source>
        <dbReference type="Proteomes" id="UP000189733"/>
    </source>
</evidence>
<dbReference type="GO" id="GO:0006091">
    <property type="term" value="P:generation of precursor metabolites and energy"/>
    <property type="evidence" value="ECO:0007669"/>
    <property type="project" value="InterPro"/>
</dbReference>
<organism evidence="11 12">
    <name type="scientific">Desulfobaculum bizertense DSM 18034</name>
    <dbReference type="NCBI Taxonomy" id="1121442"/>
    <lineage>
        <taxon>Bacteria</taxon>
        <taxon>Pseudomonadati</taxon>
        <taxon>Thermodesulfobacteriota</taxon>
        <taxon>Desulfovibrionia</taxon>
        <taxon>Desulfovibrionales</taxon>
        <taxon>Desulfovibrionaceae</taxon>
        <taxon>Desulfobaculum</taxon>
    </lineage>
</organism>
<evidence type="ECO:0000256" key="9">
    <source>
        <dbReference type="PIRNR" id="PIRNR005023"/>
    </source>
</evidence>
<comment type="cofactor">
    <cofactor evidence="1">
        <name>[4Fe-4S] cluster</name>
        <dbReference type="ChEBI" id="CHEBI:49883"/>
    </cofactor>
</comment>
<dbReference type="GO" id="GO:0043885">
    <property type="term" value="F:anaerobic carbon-monoxide dehydrogenase activity"/>
    <property type="evidence" value="ECO:0007669"/>
    <property type="project" value="UniProtKB-UniRule"/>
</dbReference>
<dbReference type="SUPFAM" id="SSF56821">
    <property type="entry name" value="Prismane protein-like"/>
    <property type="match status" value="1"/>
</dbReference>
<dbReference type="Gene3D" id="1.20.1270.30">
    <property type="match status" value="1"/>
</dbReference>
<keyword evidence="7 9" id="KW-0411">Iron-sulfur</keyword>
<keyword evidence="12" id="KW-1185">Reference proteome</keyword>
<dbReference type="OrthoDB" id="5478720at2"/>
<name>A0A1T4VS46_9BACT</name>
<dbReference type="EMBL" id="FUYA01000002">
    <property type="protein sequence ID" value="SKA67802.1"/>
    <property type="molecule type" value="Genomic_DNA"/>
</dbReference>